<feature type="transmembrane region" description="Helical" evidence="1">
    <location>
        <begin position="46"/>
        <end position="68"/>
    </location>
</feature>
<comment type="caution">
    <text evidence="2">The sequence shown here is derived from an EMBL/GenBank/DDBJ whole genome shotgun (WGS) entry which is preliminary data.</text>
</comment>
<accession>A0A645B892</accession>
<feature type="transmembrane region" description="Helical" evidence="1">
    <location>
        <begin position="12"/>
        <end position="34"/>
    </location>
</feature>
<name>A0A645B892_9ZZZZ</name>
<feature type="transmembrane region" description="Helical" evidence="1">
    <location>
        <begin position="120"/>
        <end position="138"/>
    </location>
</feature>
<feature type="transmembrane region" description="Helical" evidence="1">
    <location>
        <begin position="89"/>
        <end position="108"/>
    </location>
</feature>
<keyword evidence="1" id="KW-0472">Membrane</keyword>
<protein>
    <submittedName>
        <fullName evidence="2">Uncharacterized protein</fullName>
    </submittedName>
</protein>
<dbReference type="AlphaFoldDB" id="A0A645B892"/>
<organism evidence="2">
    <name type="scientific">bioreactor metagenome</name>
    <dbReference type="NCBI Taxonomy" id="1076179"/>
    <lineage>
        <taxon>unclassified sequences</taxon>
        <taxon>metagenomes</taxon>
        <taxon>ecological metagenomes</taxon>
    </lineage>
</organism>
<sequence>MSFISKIISNIITISYGIICMPILVFIAIFWPIFMLSDCFKIINTGYTVTGDYLAVIWAMLLIMYISLRLRPCRRLYFIFPSLYETLKFLIIANMFIGIGVEILNWSYIELTTTRKVIGIFSFILMLVLWRVFVSIYYRKKPISKIMLEDEEKMQNYNKELS</sequence>
<proteinExistence type="predicted"/>
<keyword evidence="1" id="KW-0812">Transmembrane</keyword>
<gene>
    <name evidence="2" type="ORF">SDC9_108134</name>
</gene>
<evidence type="ECO:0000313" key="2">
    <source>
        <dbReference type="EMBL" id="MPM61276.1"/>
    </source>
</evidence>
<dbReference type="EMBL" id="VSSQ01018254">
    <property type="protein sequence ID" value="MPM61276.1"/>
    <property type="molecule type" value="Genomic_DNA"/>
</dbReference>
<keyword evidence="1" id="KW-1133">Transmembrane helix</keyword>
<evidence type="ECO:0000256" key="1">
    <source>
        <dbReference type="SAM" id="Phobius"/>
    </source>
</evidence>
<reference evidence="2" key="1">
    <citation type="submission" date="2019-08" db="EMBL/GenBank/DDBJ databases">
        <authorList>
            <person name="Kucharzyk K."/>
            <person name="Murdoch R.W."/>
            <person name="Higgins S."/>
            <person name="Loffler F."/>
        </authorList>
    </citation>
    <scope>NUCLEOTIDE SEQUENCE</scope>
</reference>